<dbReference type="Gene3D" id="3.40.50.720">
    <property type="entry name" value="NAD(P)-binding Rossmann-like Domain"/>
    <property type="match status" value="1"/>
</dbReference>
<dbReference type="OrthoDB" id="289202at2"/>
<dbReference type="GO" id="GO:0051536">
    <property type="term" value="F:iron-sulfur cluster binding"/>
    <property type="evidence" value="ECO:0007669"/>
    <property type="project" value="UniProtKB-KW"/>
</dbReference>
<dbReference type="InterPro" id="IPR036188">
    <property type="entry name" value="FAD/NAD-bd_sf"/>
</dbReference>
<keyword evidence="13" id="KW-1185">Reference proteome</keyword>
<evidence type="ECO:0000256" key="7">
    <source>
        <dbReference type="ARBA" id="ARBA00023002"/>
    </source>
</evidence>
<keyword evidence="9" id="KW-0411">Iron-sulfur</keyword>
<evidence type="ECO:0000256" key="4">
    <source>
        <dbReference type="ARBA" id="ARBA00022723"/>
    </source>
</evidence>
<keyword evidence="7" id="KW-0560">Oxidoreductase</keyword>
<evidence type="ECO:0000256" key="9">
    <source>
        <dbReference type="ARBA" id="ARBA00023014"/>
    </source>
</evidence>
<dbReference type="PANTHER" id="PTHR48467:SF1">
    <property type="entry name" value="GLUTAMATE SYNTHASE 1 [NADH], CHLOROPLASTIC-LIKE"/>
    <property type="match status" value="1"/>
</dbReference>
<evidence type="ECO:0000313" key="13">
    <source>
        <dbReference type="Proteomes" id="UP000318578"/>
    </source>
</evidence>
<evidence type="ECO:0000256" key="10">
    <source>
        <dbReference type="ARBA" id="ARBA00047776"/>
    </source>
</evidence>
<evidence type="ECO:0000256" key="8">
    <source>
        <dbReference type="ARBA" id="ARBA00023004"/>
    </source>
</evidence>
<protein>
    <recommendedName>
        <fullName evidence="2">ferredoxin--NADP(+) reductase</fullName>
        <ecNumber evidence="2">1.18.1.2</ecNumber>
    </recommendedName>
</protein>
<dbReference type="GO" id="GO:0004324">
    <property type="term" value="F:ferredoxin-NADP+ reductase activity"/>
    <property type="evidence" value="ECO:0007669"/>
    <property type="project" value="UniProtKB-EC"/>
</dbReference>
<organism evidence="12 13">
    <name type="scientific">Amycolatopsis acidiphila</name>
    <dbReference type="NCBI Taxonomy" id="715473"/>
    <lineage>
        <taxon>Bacteria</taxon>
        <taxon>Bacillati</taxon>
        <taxon>Actinomycetota</taxon>
        <taxon>Actinomycetes</taxon>
        <taxon>Pseudonocardiales</taxon>
        <taxon>Pseudonocardiaceae</taxon>
        <taxon>Amycolatopsis</taxon>
    </lineage>
</organism>
<keyword evidence="6" id="KW-0521">NADP</keyword>
<keyword evidence="4" id="KW-0479">Metal-binding</keyword>
<dbReference type="GO" id="GO:0046872">
    <property type="term" value="F:metal ion binding"/>
    <property type="evidence" value="ECO:0007669"/>
    <property type="project" value="UniProtKB-KW"/>
</dbReference>
<dbReference type="InterPro" id="IPR055275">
    <property type="entry name" value="Ferredox_Rdtase"/>
</dbReference>
<evidence type="ECO:0000256" key="6">
    <source>
        <dbReference type="ARBA" id="ARBA00022857"/>
    </source>
</evidence>
<evidence type="ECO:0000256" key="5">
    <source>
        <dbReference type="ARBA" id="ARBA00022827"/>
    </source>
</evidence>
<evidence type="ECO:0000256" key="2">
    <source>
        <dbReference type="ARBA" id="ARBA00013223"/>
    </source>
</evidence>
<evidence type="ECO:0000313" key="12">
    <source>
        <dbReference type="EMBL" id="TVT25925.1"/>
    </source>
</evidence>
<gene>
    <name evidence="12" type="ORF">FNH06_00350</name>
</gene>
<dbReference type="PANTHER" id="PTHR48467">
    <property type="entry name" value="GLUTAMATE SYNTHASE 1 [NADH], CHLOROPLASTIC-LIKE"/>
    <property type="match status" value="1"/>
</dbReference>
<feature type="domain" description="4Fe-4S ferredoxin-type" evidence="11">
    <location>
        <begin position="37"/>
        <end position="66"/>
    </location>
</feature>
<name>A0A558ANS9_9PSEU</name>
<dbReference type="PROSITE" id="PS51379">
    <property type="entry name" value="4FE4S_FER_2"/>
    <property type="match status" value="2"/>
</dbReference>
<dbReference type="Pfam" id="PF00037">
    <property type="entry name" value="Fer4"/>
    <property type="match status" value="1"/>
</dbReference>
<keyword evidence="3" id="KW-0285">Flavoprotein</keyword>
<accession>A0A558ANS9</accession>
<comment type="caution">
    <text evidence="12">The sequence shown here is derived from an EMBL/GenBank/DDBJ whole genome shotgun (WGS) entry which is preliminary data.</text>
</comment>
<dbReference type="InterPro" id="IPR017896">
    <property type="entry name" value="4Fe4S_Fe-S-bd"/>
</dbReference>
<comment type="catalytic activity">
    <reaction evidence="10">
        <text>2 reduced [2Fe-2S]-[ferredoxin] + NADP(+) + H(+) = 2 oxidized [2Fe-2S]-[ferredoxin] + NADPH</text>
        <dbReference type="Rhea" id="RHEA:20125"/>
        <dbReference type="Rhea" id="RHEA-COMP:10000"/>
        <dbReference type="Rhea" id="RHEA-COMP:10001"/>
        <dbReference type="ChEBI" id="CHEBI:15378"/>
        <dbReference type="ChEBI" id="CHEBI:33737"/>
        <dbReference type="ChEBI" id="CHEBI:33738"/>
        <dbReference type="ChEBI" id="CHEBI:57783"/>
        <dbReference type="ChEBI" id="CHEBI:58349"/>
        <dbReference type="EC" id="1.18.1.2"/>
    </reaction>
</comment>
<proteinExistence type="predicted"/>
<dbReference type="SUPFAM" id="SSF51971">
    <property type="entry name" value="Nucleotide-binding domain"/>
    <property type="match status" value="2"/>
</dbReference>
<evidence type="ECO:0000256" key="1">
    <source>
        <dbReference type="ARBA" id="ARBA00001974"/>
    </source>
</evidence>
<dbReference type="InterPro" id="IPR023753">
    <property type="entry name" value="FAD/NAD-binding_dom"/>
</dbReference>
<dbReference type="RefSeq" id="WP_144631792.1">
    <property type="nucleotide sequence ID" value="NZ_BNAX01000008.1"/>
</dbReference>
<evidence type="ECO:0000259" key="11">
    <source>
        <dbReference type="PROSITE" id="PS51379"/>
    </source>
</evidence>
<dbReference type="PROSITE" id="PS00198">
    <property type="entry name" value="4FE4S_FER_1"/>
    <property type="match status" value="1"/>
</dbReference>
<dbReference type="PRINTS" id="PR00419">
    <property type="entry name" value="ADXRDTASE"/>
</dbReference>
<keyword evidence="5" id="KW-0274">FAD</keyword>
<dbReference type="SUPFAM" id="SSF54862">
    <property type="entry name" value="4Fe-4S ferredoxins"/>
    <property type="match status" value="1"/>
</dbReference>
<evidence type="ECO:0000256" key="3">
    <source>
        <dbReference type="ARBA" id="ARBA00022630"/>
    </source>
</evidence>
<dbReference type="AlphaFoldDB" id="A0A558ANS9"/>
<comment type="cofactor">
    <cofactor evidence="1">
        <name>FAD</name>
        <dbReference type="ChEBI" id="CHEBI:57692"/>
    </cofactor>
</comment>
<dbReference type="EC" id="1.18.1.2" evidence="2"/>
<feature type="domain" description="4Fe-4S ferredoxin-type" evidence="11">
    <location>
        <begin position="1"/>
        <end position="29"/>
    </location>
</feature>
<dbReference type="Gene3D" id="3.30.70.20">
    <property type="match status" value="1"/>
</dbReference>
<reference evidence="12 13" key="1">
    <citation type="submission" date="2019-07" db="EMBL/GenBank/DDBJ databases">
        <title>New species of Amycolatopsis and Streptomyces.</title>
        <authorList>
            <person name="Duangmal K."/>
            <person name="Teo W.F.A."/>
            <person name="Lipun K."/>
        </authorList>
    </citation>
    <scope>NUCLEOTIDE SEQUENCE [LARGE SCALE GENOMIC DNA]</scope>
    <source>
        <strain evidence="12 13">JCM 30562</strain>
    </source>
</reference>
<dbReference type="Pfam" id="PF07992">
    <property type="entry name" value="Pyr_redox_2"/>
    <property type="match status" value="1"/>
</dbReference>
<dbReference type="InterPro" id="IPR017900">
    <property type="entry name" value="4Fe4S_Fe_S_CS"/>
</dbReference>
<sequence length="567" mass="61217">MPYVITQSCCSDSSCVSACPVNCIHPAPDDPDFGMTEMLYIDPERCIDCGACVEECPVDAIAADWELTEATERYAAINAHYYDGEDKSQYSAETYIARRRVVDVLEPPRFAIVGAGPAAFYAAEEIASTRGLNAQINLFEQLPAPGGLVRYGVAPDHPDTKKIGQTFARIAKSPGTTIYLNVEVGSDISHEELLAHHHAVLYAVGAPADRELGVPGEELAGSYAASDIVRWYNGHPDFADRTFDLAADKAVVVGNGNVALDVARIMLAGAEELGRTDVADHALAVLTGSPLREVIVLGRRGPAQAACSVPELLALTHLPEVELGVDERDATLDPVSAEALRNSPHATTRLKADIFAEIARGGRSGKDRRMTFKFFASPTEIVGHDRVEGLRVERTELVARADGSLEPRRTGMTEVIDCGIVIRSVGFRAVALPGLPFDQDRGVVPNRRGRVVTAGDQILPGTYVAGWAKRGPTGVIGTNRKCARESVEALVEDYLAGRLAAPSHGSTKLGELVSSRKPTAITFESWEKIDRYERSLGHSQGRPRVKLATVREMLDVIGSERTIRSRT</sequence>
<keyword evidence="8" id="KW-0408">Iron</keyword>
<dbReference type="EMBL" id="VJZA01000001">
    <property type="protein sequence ID" value="TVT25925.1"/>
    <property type="molecule type" value="Genomic_DNA"/>
</dbReference>
<dbReference type="Proteomes" id="UP000318578">
    <property type="component" value="Unassembled WGS sequence"/>
</dbReference>
<dbReference type="Gene3D" id="3.50.50.60">
    <property type="entry name" value="FAD/NAD(P)-binding domain"/>
    <property type="match status" value="1"/>
</dbReference>